<comment type="subcellular location">
    <subcellularLocation>
        <location evidence="1">Nucleus</location>
    </subcellularLocation>
</comment>
<evidence type="ECO:0000256" key="1">
    <source>
        <dbReference type="ARBA" id="ARBA00004123"/>
    </source>
</evidence>
<keyword evidence="8" id="KW-0472">Membrane</keyword>
<evidence type="ECO:0000256" key="6">
    <source>
        <dbReference type="ARBA" id="ARBA00023242"/>
    </source>
</evidence>
<evidence type="ECO:0000256" key="7">
    <source>
        <dbReference type="SAM" id="MobiDB-lite"/>
    </source>
</evidence>
<dbReference type="KEGG" id="trg:TRUGW13939_00773"/>
<reference evidence="11" key="1">
    <citation type="submission" date="2020-06" db="EMBL/GenBank/DDBJ databases">
        <title>A chromosome-scale genome assembly of Talaromyces rugulosus W13939.</title>
        <authorList>
            <person name="Wang B."/>
            <person name="Guo L."/>
            <person name="Ye K."/>
            <person name="Wang L."/>
        </authorList>
    </citation>
    <scope>NUCLEOTIDE SEQUENCE [LARGE SCALE GENOMIC DNA]</scope>
    <source>
        <strain evidence="11">W13939</strain>
    </source>
</reference>
<evidence type="ECO:0000259" key="9">
    <source>
        <dbReference type="PROSITE" id="PS50048"/>
    </source>
</evidence>
<dbReference type="InterPro" id="IPR007219">
    <property type="entry name" value="XnlR_reg_dom"/>
</dbReference>
<dbReference type="PROSITE" id="PS50048">
    <property type="entry name" value="ZN2_CY6_FUNGAL_2"/>
    <property type="match status" value="1"/>
</dbReference>
<dbReference type="Pfam" id="PF04082">
    <property type="entry name" value="Fungal_trans"/>
    <property type="match status" value="1"/>
</dbReference>
<keyword evidence="11" id="KW-1185">Reference proteome</keyword>
<dbReference type="SMART" id="SM00066">
    <property type="entry name" value="GAL4"/>
    <property type="match status" value="1"/>
</dbReference>
<evidence type="ECO:0000256" key="8">
    <source>
        <dbReference type="SAM" id="Phobius"/>
    </source>
</evidence>
<evidence type="ECO:0000256" key="3">
    <source>
        <dbReference type="ARBA" id="ARBA00023015"/>
    </source>
</evidence>
<feature type="domain" description="Zn(2)-C6 fungal-type" evidence="9">
    <location>
        <begin position="16"/>
        <end position="50"/>
    </location>
</feature>
<evidence type="ECO:0000313" key="10">
    <source>
        <dbReference type="EMBL" id="QKX53693.1"/>
    </source>
</evidence>
<dbReference type="GO" id="GO:0008270">
    <property type="term" value="F:zinc ion binding"/>
    <property type="evidence" value="ECO:0007669"/>
    <property type="project" value="InterPro"/>
</dbReference>
<name>A0A7H8QKA8_TALRU</name>
<dbReference type="SMART" id="SM00906">
    <property type="entry name" value="Fungal_trans"/>
    <property type="match status" value="1"/>
</dbReference>
<feature type="region of interest" description="Disordered" evidence="7">
    <location>
        <begin position="91"/>
        <end position="118"/>
    </location>
</feature>
<keyword evidence="8" id="KW-0812">Transmembrane</keyword>
<organism evidence="10 11">
    <name type="scientific">Talaromyces rugulosus</name>
    <name type="common">Penicillium rugulosum</name>
    <dbReference type="NCBI Taxonomy" id="121627"/>
    <lineage>
        <taxon>Eukaryota</taxon>
        <taxon>Fungi</taxon>
        <taxon>Dikarya</taxon>
        <taxon>Ascomycota</taxon>
        <taxon>Pezizomycotina</taxon>
        <taxon>Eurotiomycetes</taxon>
        <taxon>Eurotiomycetidae</taxon>
        <taxon>Eurotiales</taxon>
        <taxon>Trichocomaceae</taxon>
        <taxon>Talaromyces</taxon>
        <taxon>Talaromyces sect. Islandici</taxon>
    </lineage>
</organism>
<dbReference type="InterPro" id="IPR050613">
    <property type="entry name" value="Sec_Metabolite_Reg"/>
</dbReference>
<dbReference type="InterPro" id="IPR036864">
    <property type="entry name" value="Zn2-C6_fun-type_DNA-bd_sf"/>
</dbReference>
<dbReference type="PROSITE" id="PS00463">
    <property type="entry name" value="ZN2_CY6_FUNGAL_1"/>
    <property type="match status" value="1"/>
</dbReference>
<dbReference type="AlphaFoldDB" id="A0A7H8QKA8"/>
<dbReference type="InterPro" id="IPR001138">
    <property type="entry name" value="Zn2Cys6_DnaBD"/>
</dbReference>
<dbReference type="GeneID" id="55988286"/>
<evidence type="ECO:0000256" key="2">
    <source>
        <dbReference type="ARBA" id="ARBA00022723"/>
    </source>
</evidence>
<dbReference type="CDD" id="cd00067">
    <property type="entry name" value="GAL4"/>
    <property type="match status" value="1"/>
</dbReference>
<keyword evidence="2" id="KW-0479">Metal-binding</keyword>
<accession>A0A7H8QKA8</accession>
<dbReference type="Gene3D" id="4.10.240.10">
    <property type="entry name" value="Zn(2)-C6 fungal-type DNA-binding domain"/>
    <property type="match status" value="1"/>
</dbReference>
<keyword evidence="5" id="KW-0804">Transcription</keyword>
<dbReference type="GO" id="GO:0003677">
    <property type="term" value="F:DNA binding"/>
    <property type="evidence" value="ECO:0007669"/>
    <property type="project" value="UniProtKB-KW"/>
</dbReference>
<feature type="transmembrane region" description="Helical" evidence="8">
    <location>
        <begin position="524"/>
        <end position="546"/>
    </location>
</feature>
<evidence type="ECO:0000256" key="5">
    <source>
        <dbReference type="ARBA" id="ARBA00023163"/>
    </source>
</evidence>
<dbReference type="OrthoDB" id="2406834at2759"/>
<dbReference type="Proteomes" id="UP000509510">
    <property type="component" value="Chromosome I"/>
</dbReference>
<dbReference type="RefSeq" id="XP_035339872.1">
    <property type="nucleotide sequence ID" value="XM_035483979.1"/>
</dbReference>
<keyword evidence="8" id="KW-1133">Transmembrane helix</keyword>
<evidence type="ECO:0000313" key="11">
    <source>
        <dbReference type="Proteomes" id="UP000509510"/>
    </source>
</evidence>
<gene>
    <name evidence="10" type="ORF">TRUGW13939_00773</name>
</gene>
<dbReference type="GO" id="GO:0005634">
    <property type="term" value="C:nucleus"/>
    <property type="evidence" value="ECO:0007669"/>
    <property type="project" value="UniProtKB-SubCell"/>
</dbReference>
<dbReference type="Pfam" id="PF00172">
    <property type="entry name" value="Zn_clus"/>
    <property type="match status" value="1"/>
</dbReference>
<dbReference type="GO" id="GO:0006351">
    <property type="term" value="P:DNA-templated transcription"/>
    <property type="evidence" value="ECO:0007669"/>
    <property type="project" value="InterPro"/>
</dbReference>
<proteinExistence type="predicted"/>
<dbReference type="CDD" id="cd12148">
    <property type="entry name" value="fungal_TF_MHR"/>
    <property type="match status" value="1"/>
</dbReference>
<dbReference type="PANTHER" id="PTHR31001:SF40">
    <property type="entry name" value="ZN(II)2CYS6 TRANSCRIPTION FACTOR (EUROFUNG)"/>
    <property type="match status" value="1"/>
</dbReference>
<keyword evidence="4" id="KW-0238">DNA-binding</keyword>
<keyword evidence="6" id="KW-0539">Nucleus</keyword>
<dbReference type="EMBL" id="CP055898">
    <property type="protein sequence ID" value="QKX53693.1"/>
    <property type="molecule type" value="Genomic_DNA"/>
</dbReference>
<keyword evidence="3" id="KW-0805">Transcription regulation</keyword>
<evidence type="ECO:0000256" key="4">
    <source>
        <dbReference type="ARBA" id="ARBA00023125"/>
    </source>
</evidence>
<sequence>MASSSSSSLSRRLPVSCENCRRRKIRCSGVDDRAPCETCVRRGYATTCTFKRESLPRTIAQNSELLKHISDLNALLKRNISITQTSLEQGRDTLSPLSVQAEPTEKDDTQDDTSIKVSPTGRLLTSTSKHVRCIPYNRVGDGVVLELMQEPTCSPLAGFAFSPAQQDLLGSLPAFENCDKLKEIFLNVFSPLFHILHEPTFEAKYRDFRRAPQSTPISFLALLFVIFSLAITSLDEHNPLVTEIGQGTALGAINARGLASHYRSAAMRCLFADDFLSQHNLCTLQSLVLLVYAMSHAGGSIWSLLGSALHIAIAIGCSVDPAKLGVGIIEAEERRRCWAGLMMLYTIQSTNFGNIMPFSVRADVLLPANVNDEELLDATSGSLQPKQQQKLTQMSYILSKFKLYNLAFDICRLSSSTPFPSRQLVMKLDEQLAVEVKKHMALFEDVPSLPFYHVAHFYIVNNYTHHLSLLLHRPYLGTIESASPLEPTQAHIHESRQRCNDSAMKILSNFESFHHNPHLKPYRWYIYGFGSFQAFLAMTTLLVIMAKGNISPTSKLAIQTAVNACMNIFRENSSVNETCAKALAVLEQCLQTQMAAGFEQNSLGESLFAMPPTPSPDDTFSNICGSFPQLETIIRDIPSENWLLPSGFPWAE</sequence>
<dbReference type="GO" id="GO:0000981">
    <property type="term" value="F:DNA-binding transcription factor activity, RNA polymerase II-specific"/>
    <property type="evidence" value="ECO:0007669"/>
    <property type="project" value="InterPro"/>
</dbReference>
<dbReference type="SUPFAM" id="SSF57701">
    <property type="entry name" value="Zn2/Cys6 DNA-binding domain"/>
    <property type="match status" value="1"/>
</dbReference>
<protein>
    <recommendedName>
        <fullName evidence="9">Zn(2)-C6 fungal-type domain-containing protein</fullName>
    </recommendedName>
</protein>
<dbReference type="PANTHER" id="PTHR31001">
    <property type="entry name" value="UNCHARACTERIZED TRANSCRIPTIONAL REGULATORY PROTEIN"/>
    <property type="match status" value="1"/>
</dbReference>